<feature type="domain" description="HTH cro/C1-type" evidence="2">
    <location>
        <begin position="13"/>
        <end position="67"/>
    </location>
</feature>
<evidence type="ECO:0000313" key="4">
    <source>
        <dbReference type="Proteomes" id="UP000280099"/>
    </source>
</evidence>
<dbReference type="EMBL" id="RBJC01000004">
    <property type="protein sequence ID" value="RKR77142.1"/>
    <property type="molecule type" value="Genomic_DNA"/>
</dbReference>
<dbReference type="Gene3D" id="1.10.260.40">
    <property type="entry name" value="lambda repressor-like DNA-binding domains"/>
    <property type="match status" value="1"/>
</dbReference>
<gene>
    <name evidence="3" type="ORF">DES31_0466</name>
</gene>
<proteinExistence type="predicted"/>
<dbReference type="InterPro" id="IPR001387">
    <property type="entry name" value="Cro/C1-type_HTH"/>
</dbReference>
<accession>A0A420XIJ9</accession>
<keyword evidence="1" id="KW-0175">Coiled coil</keyword>
<protein>
    <submittedName>
        <fullName evidence="3">ORF6C domain-containing protein</fullName>
    </submittedName>
</protein>
<name>A0A420XIJ9_9PAST</name>
<keyword evidence="4" id="KW-1185">Reference proteome</keyword>
<reference evidence="3 4" key="1">
    <citation type="submission" date="2018-10" db="EMBL/GenBank/DDBJ databases">
        <title>Genomic Encyclopedia of Type Strains, Phase IV (KMG-IV): sequencing the most valuable type-strain genomes for metagenomic binning, comparative biology and taxonomic classification.</title>
        <authorList>
            <person name="Goeker M."/>
        </authorList>
    </citation>
    <scope>NUCLEOTIDE SEQUENCE [LARGE SCALE GENOMIC DNA]</scope>
    <source>
        <strain evidence="3 4">DSM 23800</strain>
    </source>
</reference>
<dbReference type="Pfam" id="PF10552">
    <property type="entry name" value="ORF6C"/>
    <property type="match status" value="1"/>
</dbReference>
<dbReference type="SMART" id="SM00530">
    <property type="entry name" value="HTH_XRE"/>
    <property type="match status" value="1"/>
</dbReference>
<feature type="coiled-coil region" evidence="1">
    <location>
        <begin position="128"/>
        <end position="155"/>
    </location>
</feature>
<comment type="caution">
    <text evidence="3">The sequence shown here is derived from an EMBL/GenBank/DDBJ whole genome shotgun (WGS) entry which is preliminary data.</text>
</comment>
<evidence type="ECO:0000313" key="3">
    <source>
        <dbReference type="EMBL" id="RKR77142.1"/>
    </source>
</evidence>
<organism evidence="3 4">
    <name type="scientific">Otariodibacter oris</name>
    <dbReference type="NCBI Taxonomy" id="1032623"/>
    <lineage>
        <taxon>Bacteria</taxon>
        <taxon>Pseudomonadati</taxon>
        <taxon>Pseudomonadota</taxon>
        <taxon>Gammaproteobacteria</taxon>
        <taxon>Pasteurellales</taxon>
        <taxon>Pasteurellaceae</taxon>
        <taxon>Otariodibacter</taxon>
    </lineage>
</organism>
<dbReference type="RefSeq" id="WP_121121587.1">
    <property type="nucleotide sequence ID" value="NZ_CP016604.1"/>
</dbReference>
<dbReference type="Proteomes" id="UP000280099">
    <property type="component" value="Unassembled WGS sequence"/>
</dbReference>
<evidence type="ECO:0000259" key="2">
    <source>
        <dbReference type="SMART" id="SM00530"/>
    </source>
</evidence>
<dbReference type="InterPro" id="IPR010982">
    <property type="entry name" value="Lambda_DNA-bd_dom_sf"/>
</dbReference>
<dbReference type="GO" id="GO:0003677">
    <property type="term" value="F:DNA binding"/>
    <property type="evidence" value="ECO:0007669"/>
    <property type="project" value="InterPro"/>
</dbReference>
<sequence>MDMTITKEDMGIRLVEERTRLGYSQASFAHQTEINRETLRLNELGRSGMSAEFLGRAAQLGVDIQYVITGIRSITHINKNKESGISQNVDGNNNNVIYGEKGVINNITTEKHVTRTKAIVEPDNKHINEEMARTLKDLVNEVVNLENELKKQPKTFQAVWASLNKHCGVTTYKLIPIEKYEKAENYLRKWIGRLNSSKSAPKKIGNDWRKRKYSYIHINVKKLDLELWLREYLQERYCVGSITELSNDQLDALYHNISSKLSSYKRKQAK</sequence>
<dbReference type="OrthoDB" id="3196789at2"/>
<dbReference type="SUPFAM" id="SSF47413">
    <property type="entry name" value="lambda repressor-like DNA-binding domains"/>
    <property type="match status" value="1"/>
</dbReference>
<evidence type="ECO:0000256" key="1">
    <source>
        <dbReference type="SAM" id="Coils"/>
    </source>
</evidence>
<dbReference type="AlphaFoldDB" id="A0A420XIJ9"/>
<dbReference type="InterPro" id="IPR018878">
    <property type="entry name" value="ORF6C_dom"/>
</dbReference>